<dbReference type="GO" id="GO:0003723">
    <property type="term" value="F:RNA binding"/>
    <property type="evidence" value="ECO:0007669"/>
    <property type="project" value="TreeGrafter"/>
</dbReference>
<feature type="compositionally biased region" description="Basic and acidic residues" evidence="5">
    <location>
        <begin position="589"/>
        <end position="601"/>
    </location>
</feature>
<feature type="compositionally biased region" description="Basic and acidic residues" evidence="5">
    <location>
        <begin position="446"/>
        <end position="459"/>
    </location>
</feature>
<feature type="compositionally biased region" description="Acidic residues" evidence="5">
    <location>
        <begin position="140"/>
        <end position="153"/>
    </location>
</feature>
<evidence type="ECO:0000259" key="6">
    <source>
        <dbReference type="Pfam" id="PF08159"/>
    </source>
</evidence>
<feature type="compositionally biased region" description="Basic and acidic residues" evidence="5">
    <location>
        <begin position="560"/>
        <end position="578"/>
    </location>
</feature>
<dbReference type="FunCoup" id="A0A7R8UTE0">
    <property type="interactions" value="1847"/>
</dbReference>
<comment type="subcellular location">
    <subcellularLocation>
        <location evidence="1">Nucleus</location>
        <location evidence="1">Nucleolus</location>
    </subcellularLocation>
</comment>
<proteinExistence type="inferred from homology"/>
<feature type="compositionally biased region" description="Acidic residues" evidence="5">
    <location>
        <begin position="1"/>
        <end position="12"/>
    </location>
</feature>
<dbReference type="PANTHER" id="PTHR12202:SF0">
    <property type="entry name" value="ESF1 HOMOLOG"/>
    <property type="match status" value="1"/>
</dbReference>
<name>A0A7R8UTE0_HERIL</name>
<evidence type="ECO:0000313" key="8">
    <source>
        <dbReference type="EMBL" id="CAD7086739.1"/>
    </source>
</evidence>
<accession>A0A7R8UTE0</accession>
<dbReference type="InterPro" id="IPR056750">
    <property type="entry name" value="RRM_ESF1"/>
</dbReference>
<keyword evidence="9" id="KW-1185">Reference proteome</keyword>
<dbReference type="Proteomes" id="UP000594454">
    <property type="component" value="Chromosome 4"/>
</dbReference>
<reference evidence="8 9" key="1">
    <citation type="submission" date="2020-11" db="EMBL/GenBank/DDBJ databases">
        <authorList>
            <person name="Wallbank WR R."/>
            <person name="Pardo Diaz C."/>
            <person name="Kozak K."/>
            <person name="Martin S."/>
            <person name="Jiggins C."/>
            <person name="Moest M."/>
            <person name="Warren A I."/>
            <person name="Generalovic N T."/>
            <person name="Byers J.R.P. K."/>
            <person name="Montejo-Kovacevich G."/>
            <person name="Yen C E."/>
        </authorList>
    </citation>
    <scope>NUCLEOTIDE SEQUENCE [LARGE SCALE GENOMIC DNA]</scope>
</reference>
<dbReference type="OrthoDB" id="431825at2759"/>
<dbReference type="GO" id="GO:0006364">
    <property type="term" value="P:rRNA processing"/>
    <property type="evidence" value="ECO:0007669"/>
    <property type="project" value="InterPro"/>
</dbReference>
<feature type="compositionally biased region" description="Basic residues" evidence="5">
    <location>
        <begin position="579"/>
        <end position="588"/>
    </location>
</feature>
<feature type="compositionally biased region" description="Basic and acidic residues" evidence="5">
    <location>
        <begin position="154"/>
        <end position="173"/>
    </location>
</feature>
<organism evidence="8 9">
    <name type="scientific">Hermetia illucens</name>
    <name type="common">Black soldier fly</name>
    <dbReference type="NCBI Taxonomy" id="343691"/>
    <lineage>
        <taxon>Eukaryota</taxon>
        <taxon>Metazoa</taxon>
        <taxon>Ecdysozoa</taxon>
        <taxon>Arthropoda</taxon>
        <taxon>Hexapoda</taxon>
        <taxon>Insecta</taxon>
        <taxon>Pterygota</taxon>
        <taxon>Neoptera</taxon>
        <taxon>Endopterygota</taxon>
        <taxon>Diptera</taxon>
        <taxon>Brachycera</taxon>
        <taxon>Stratiomyomorpha</taxon>
        <taxon>Stratiomyidae</taxon>
        <taxon>Hermetiinae</taxon>
        <taxon>Hermetia</taxon>
    </lineage>
</organism>
<feature type="compositionally biased region" description="Basic residues" evidence="5">
    <location>
        <begin position="473"/>
        <end position="486"/>
    </location>
</feature>
<keyword evidence="3" id="KW-0175">Coiled coil</keyword>
<evidence type="ECO:0008006" key="10">
    <source>
        <dbReference type="Google" id="ProtNLM"/>
    </source>
</evidence>
<feature type="domain" description="NUC153" evidence="6">
    <location>
        <begin position="610"/>
        <end position="638"/>
    </location>
</feature>
<feature type="region of interest" description="Disordered" evidence="5">
    <location>
        <begin position="221"/>
        <end position="255"/>
    </location>
</feature>
<evidence type="ECO:0000313" key="9">
    <source>
        <dbReference type="Proteomes" id="UP000594454"/>
    </source>
</evidence>
<feature type="domain" description="ESF1 RRM" evidence="7">
    <location>
        <begin position="173"/>
        <end position="327"/>
    </location>
</feature>
<evidence type="ECO:0000256" key="3">
    <source>
        <dbReference type="ARBA" id="ARBA00023054"/>
    </source>
</evidence>
<feature type="compositionally biased region" description="Basic and acidic residues" evidence="5">
    <location>
        <begin position="13"/>
        <end position="22"/>
    </location>
</feature>
<dbReference type="Pfam" id="PF25121">
    <property type="entry name" value="RRM_ESF1"/>
    <property type="match status" value="1"/>
</dbReference>
<dbReference type="AlphaFoldDB" id="A0A7R8UTE0"/>
<keyword evidence="4" id="KW-0539">Nucleus</keyword>
<dbReference type="InParanoid" id="A0A7R8UTE0"/>
<dbReference type="Pfam" id="PF08159">
    <property type="entry name" value="NUC153"/>
    <property type="match status" value="1"/>
</dbReference>
<feature type="region of interest" description="Disordered" evidence="5">
    <location>
        <begin position="67"/>
        <end position="173"/>
    </location>
</feature>
<feature type="region of interest" description="Disordered" evidence="5">
    <location>
        <begin position="1"/>
        <end position="22"/>
    </location>
</feature>
<evidence type="ECO:0000256" key="2">
    <source>
        <dbReference type="ARBA" id="ARBA00009087"/>
    </source>
</evidence>
<dbReference type="GO" id="GO:0005730">
    <property type="term" value="C:nucleolus"/>
    <property type="evidence" value="ECO:0007669"/>
    <property type="project" value="UniProtKB-SubCell"/>
</dbReference>
<evidence type="ECO:0000256" key="1">
    <source>
        <dbReference type="ARBA" id="ARBA00004604"/>
    </source>
</evidence>
<gene>
    <name evidence="8" type="ORF">HERILL_LOCUS9489</name>
</gene>
<evidence type="ECO:0000259" key="7">
    <source>
        <dbReference type="Pfam" id="PF25121"/>
    </source>
</evidence>
<feature type="compositionally biased region" description="Acidic residues" evidence="5">
    <location>
        <begin position="100"/>
        <end position="110"/>
    </location>
</feature>
<feature type="compositionally biased region" description="Basic and acidic residues" evidence="5">
    <location>
        <begin position="221"/>
        <end position="237"/>
    </location>
</feature>
<dbReference type="PANTHER" id="PTHR12202">
    <property type="entry name" value="ESF1 HOMOLOG"/>
    <property type="match status" value="1"/>
</dbReference>
<sequence length="697" mass="80772">MAKDDENGEENDGIFKDPRFSHLVNDPRFRQLPKTARKVKIDKRFQPMFSDDKFRVKYTVDKYGRKVNKSSNDDLQKFYQLESSSDEEQEEEDIRKEEEAITNDDLEEDGGALSSNIMEKLRSSDVDYSRGEGRLLTDSSSDEESSEDDEEETYIEHVWGELDRDAPRTDESTSRLAACNMDWDRIRASDIMVLCNSFLPPGGSILSVKIYPSEFGKQRMAEEDLHGPPELTRKEQGSEEDSDEELVKEVDSDVEEGDEYHMEKLRQYQLNRLKYYYAVIEFDSVKTADKVYAECDGLEYESTATKFDLRFIPDDTTFDDEPKDVCTELPDLSKYQPRIFTTTALQQAKVELTWDETSVERKELGEKLLSGKTSEISDADLRKVVAYSSEEDSDEKAESSGDSSDSEEGDKNPINKYKMLLQEINKTESEKAQKKYEMEYTWGINTDKKPKDSELEKKKALTPIEKVLLKRSEKNKRRKEERRKKKLGDAAENEYSSDDMPSDIDLNDPYFAEEFAKGDFQEPVNKKKTKKSKSKDPENDEDEENKAKELQLLLDDPEEGEKQHFSLKKIQDAQNESKSKKRRKKLKKSRQEIEASKSKEEDNFEVNLSDNRFGAIYTSHLFNIDPTDPHFKKTKGMESIIHEKLKRRQDKGTAGQDHDREGDEDEESAAKRPKKNLENRMLIKNIKKKIMGSQNRS</sequence>
<evidence type="ECO:0000256" key="5">
    <source>
        <dbReference type="SAM" id="MobiDB-lite"/>
    </source>
</evidence>
<feature type="compositionally biased region" description="Basic and acidic residues" evidence="5">
    <location>
        <begin position="119"/>
        <end position="135"/>
    </location>
</feature>
<feature type="region of interest" description="Disordered" evidence="5">
    <location>
        <begin position="439"/>
        <end position="606"/>
    </location>
</feature>
<feature type="compositionally biased region" description="Acidic residues" evidence="5">
    <location>
        <begin position="491"/>
        <end position="506"/>
    </location>
</feature>
<dbReference type="InterPro" id="IPR039754">
    <property type="entry name" value="Esf1"/>
</dbReference>
<dbReference type="InterPro" id="IPR012580">
    <property type="entry name" value="NUC153"/>
</dbReference>
<feature type="region of interest" description="Disordered" evidence="5">
    <location>
        <begin position="641"/>
        <end position="697"/>
    </location>
</feature>
<protein>
    <recommendedName>
        <fullName evidence="10">NUC153 domain-containing protein</fullName>
    </recommendedName>
</protein>
<feature type="region of interest" description="Disordered" evidence="5">
    <location>
        <begin position="380"/>
        <end position="419"/>
    </location>
</feature>
<dbReference type="EMBL" id="LR899012">
    <property type="protein sequence ID" value="CAD7086739.1"/>
    <property type="molecule type" value="Genomic_DNA"/>
</dbReference>
<dbReference type="OMA" id="DHDFAID"/>
<comment type="similarity">
    <text evidence="2">Belongs to the ESF1 family.</text>
</comment>
<evidence type="ECO:0000256" key="4">
    <source>
        <dbReference type="ARBA" id="ARBA00023242"/>
    </source>
</evidence>